<name>A0A177YK38_9NOCA</name>
<evidence type="ECO:0000256" key="3">
    <source>
        <dbReference type="ARBA" id="ARBA00022694"/>
    </source>
</evidence>
<evidence type="ECO:0000313" key="10">
    <source>
        <dbReference type="EMBL" id="OAK55932.1"/>
    </source>
</evidence>
<keyword evidence="3 7" id="KW-0819">tRNA processing</keyword>
<comment type="function">
    <text evidence="7">Ligates lysine onto the cytidine present at position 34 of the AUA codon-specific tRNA(Ile) that contains the anticodon CAU, in an ATP-dependent manner. Cytidine is converted to lysidine, thus changing the amino acid specificity of the tRNA from methionine to isoleucine.</text>
</comment>
<dbReference type="HAMAP" id="MF_01161">
    <property type="entry name" value="tRNA_Ile_lys_synt"/>
    <property type="match status" value="1"/>
</dbReference>
<evidence type="ECO:0000256" key="2">
    <source>
        <dbReference type="ARBA" id="ARBA00022598"/>
    </source>
</evidence>
<feature type="domain" description="tRNA(Ile)-lysidine synthase substrate-binding" evidence="9">
    <location>
        <begin position="247"/>
        <end position="317"/>
    </location>
</feature>
<organism evidence="10 11">
    <name type="scientific">Rhodococcoides kyotonense</name>
    <dbReference type="NCBI Taxonomy" id="398843"/>
    <lineage>
        <taxon>Bacteria</taxon>
        <taxon>Bacillati</taxon>
        <taxon>Actinomycetota</taxon>
        <taxon>Actinomycetes</taxon>
        <taxon>Mycobacteriales</taxon>
        <taxon>Nocardiaceae</taxon>
        <taxon>Rhodococcoides</taxon>
    </lineage>
</organism>
<dbReference type="Pfam" id="PF01171">
    <property type="entry name" value="ATP_bind_3"/>
    <property type="match status" value="1"/>
</dbReference>
<keyword evidence="2 7" id="KW-0436">Ligase</keyword>
<dbReference type="RefSeq" id="WP_068423217.1">
    <property type="nucleotide sequence ID" value="NZ_LVHI01000007.1"/>
</dbReference>
<keyword evidence="4 7" id="KW-0547">Nucleotide-binding</keyword>
<dbReference type="SUPFAM" id="SSF52402">
    <property type="entry name" value="Adenine nucleotide alpha hydrolases-like"/>
    <property type="match status" value="1"/>
</dbReference>
<keyword evidence="5 7" id="KW-0067">ATP-binding</keyword>
<dbReference type="GO" id="GO:0005737">
    <property type="term" value="C:cytoplasm"/>
    <property type="evidence" value="ECO:0007669"/>
    <property type="project" value="UniProtKB-SubCell"/>
</dbReference>
<dbReference type="GO" id="GO:0006400">
    <property type="term" value="P:tRNA modification"/>
    <property type="evidence" value="ECO:0007669"/>
    <property type="project" value="UniProtKB-UniRule"/>
</dbReference>
<dbReference type="InterPro" id="IPR012795">
    <property type="entry name" value="tRNA_Ile_lys_synt_N"/>
</dbReference>
<dbReference type="AlphaFoldDB" id="A0A177YK38"/>
<dbReference type="InterPro" id="IPR011063">
    <property type="entry name" value="TilS/TtcA_N"/>
</dbReference>
<evidence type="ECO:0000259" key="9">
    <source>
        <dbReference type="Pfam" id="PF09179"/>
    </source>
</evidence>
<comment type="caution">
    <text evidence="10">The sequence shown here is derived from an EMBL/GenBank/DDBJ whole genome shotgun (WGS) entry which is preliminary data.</text>
</comment>
<dbReference type="NCBIfam" id="TIGR02432">
    <property type="entry name" value="lysidine_TilS_N"/>
    <property type="match status" value="1"/>
</dbReference>
<dbReference type="PANTHER" id="PTHR43033">
    <property type="entry name" value="TRNA(ILE)-LYSIDINE SYNTHASE-RELATED"/>
    <property type="match status" value="1"/>
</dbReference>
<dbReference type="GO" id="GO:0005524">
    <property type="term" value="F:ATP binding"/>
    <property type="evidence" value="ECO:0007669"/>
    <property type="project" value="UniProtKB-UniRule"/>
</dbReference>
<dbReference type="InterPro" id="IPR012094">
    <property type="entry name" value="tRNA_Ile_lys_synt"/>
</dbReference>
<dbReference type="Proteomes" id="UP000077519">
    <property type="component" value="Unassembled WGS sequence"/>
</dbReference>
<dbReference type="PANTHER" id="PTHR43033:SF1">
    <property type="entry name" value="TRNA(ILE)-LYSIDINE SYNTHASE-RELATED"/>
    <property type="match status" value="1"/>
</dbReference>
<evidence type="ECO:0000256" key="7">
    <source>
        <dbReference type="HAMAP-Rule" id="MF_01161"/>
    </source>
</evidence>
<dbReference type="SUPFAM" id="SSF82829">
    <property type="entry name" value="MesJ substrate recognition domain-like"/>
    <property type="match status" value="1"/>
</dbReference>
<evidence type="ECO:0000313" key="11">
    <source>
        <dbReference type="Proteomes" id="UP000077519"/>
    </source>
</evidence>
<proteinExistence type="inferred from homology"/>
<dbReference type="InterPro" id="IPR014729">
    <property type="entry name" value="Rossmann-like_a/b/a_fold"/>
</dbReference>
<evidence type="ECO:0000256" key="1">
    <source>
        <dbReference type="ARBA" id="ARBA00022490"/>
    </source>
</evidence>
<dbReference type="EC" id="6.3.4.19" evidence="7"/>
<reference evidence="10 11" key="1">
    <citation type="submission" date="2016-03" db="EMBL/GenBank/DDBJ databases">
        <title>Genome sequence of Rhodococcus kyotonensis KB10.</title>
        <authorList>
            <person name="Jeong H."/>
            <person name="Hong C.E."/>
            <person name="Jo S.H."/>
            <person name="Park J.M."/>
        </authorList>
    </citation>
    <scope>NUCLEOTIDE SEQUENCE [LARGE SCALE GENOMIC DNA]</scope>
    <source>
        <strain evidence="10 11">KB10</strain>
    </source>
</reference>
<comment type="subcellular location">
    <subcellularLocation>
        <location evidence="7">Cytoplasm</location>
    </subcellularLocation>
</comment>
<dbReference type="EMBL" id="LVHI01000007">
    <property type="protein sequence ID" value="OAK55932.1"/>
    <property type="molecule type" value="Genomic_DNA"/>
</dbReference>
<accession>A0A177YK38</accession>
<dbReference type="InterPro" id="IPR015262">
    <property type="entry name" value="tRNA_Ile_lys_synt_subst-bd"/>
</dbReference>
<dbReference type="CDD" id="cd01992">
    <property type="entry name" value="TilS_N"/>
    <property type="match status" value="1"/>
</dbReference>
<evidence type="ECO:0000256" key="6">
    <source>
        <dbReference type="ARBA" id="ARBA00048539"/>
    </source>
</evidence>
<feature type="binding site" evidence="7">
    <location>
        <begin position="36"/>
        <end position="41"/>
    </location>
    <ligand>
        <name>ATP</name>
        <dbReference type="ChEBI" id="CHEBI:30616"/>
    </ligand>
</feature>
<evidence type="ECO:0000256" key="4">
    <source>
        <dbReference type="ARBA" id="ARBA00022741"/>
    </source>
</evidence>
<feature type="domain" description="tRNA(Ile)-lysidine/2-thiocytidine synthase N-terminal" evidence="8">
    <location>
        <begin position="31"/>
        <end position="198"/>
    </location>
</feature>
<keyword evidence="11" id="KW-1185">Reference proteome</keyword>
<evidence type="ECO:0000256" key="5">
    <source>
        <dbReference type="ARBA" id="ARBA00022840"/>
    </source>
</evidence>
<dbReference type="Gene3D" id="1.20.59.20">
    <property type="match status" value="1"/>
</dbReference>
<dbReference type="Gene3D" id="3.40.50.620">
    <property type="entry name" value="HUPs"/>
    <property type="match status" value="1"/>
</dbReference>
<comment type="catalytic activity">
    <reaction evidence="6 7">
        <text>cytidine(34) in tRNA(Ile2) + L-lysine + ATP = lysidine(34) in tRNA(Ile2) + AMP + diphosphate + H(+)</text>
        <dbReference type="Rhea" id="RHEA:43744"/>
        <dbReference type="Rhea" id="RHEA-COMP:10625"/>
        <dbReference type="Rhea" id="RHEA-COMP:10670"/>
        <dbReference type="ChEBI" id="CHEBI:15378"/>
        <dbReference type="ChEBI" id="CHEBI:30616"/>
        <dbReference type="ChEBI" id="CHEBI:32551"/>
        <dbReference type="ChEBI" id="CHEBI:33019"/>
        <dbReference type="ChEBI" id="CHEBI:82748"/>
        <dbReference type="ChEBI" id="CHEBI:83665"/>
        <dbReference type="ChEBI" id="CHEBI:456215"/>
        <dbReference type="EC" id="6.3.4.19"/>
    </reaction>
</comment>
<keyword evidence="1 7" id="KW-0963">Cytoplasm</keyword>
<comment type="domain">
    <text evidence="7">The N-terminal region contains the highly conserved SGGXDS motif, predicted to be a P-loop motif involved in ATP binding.</text>
</comment>
<dbReference type="Pfam" id="PF09179">
    <property type="entry name" value="TilS"/>
    <property type="match status" value="1"/>
</dbReference>
<gene>
    <name evidence="7" type="primary">tilS</name>
    <name evidence="10" type="ORF">A3K89_18655</name>
</gene>
<evidence type="ECO:0000259" key="8">
    <source>
        <dbReference type="Pfam" id="PF01171"/>
    </source>
</evidence>
<dbReference type="GO" id="GO:0032267">
    <property type="term" value="F:tRNA(Ile)-lysidine synthase activity"/>
    <property type="evidence" value="ECO:0007669"/>
    <property type="project" value="UniProtKB-EC"/>
</dbReference>
<protein>
    <recommendedName>
        <fullName evidence="7">tRNA(Ile)-lysidine synthase</fullName>
        <ecNumber evidence="7">6.3.4.19</ecNumber>
    </recommendedName>
    <alternativeName>
        <fullName evidence="7">tRNA(Ile)-2-lysyl-cytidine synthase</fullName>
    </alternativeName>
    <alternativeName>
        <fullName evidence="7">tRNA(Ile)-lysidine synthetase</fullName>
    </alternativeName>
</protein>
<sequence length="326" mass="34126">MTPVAPLPGGPAILEVRHAVRAWIRSRPGPIAVALSGGADSLALTAAAVAEASSVRALVVDHGLQPGSKDVADAAAATAVSLGCADATVLPVRVDRVGGMEAAARRARYAALDEARDGANVLVAHTLDDQAETVLLGLSRGSGPRSIAGMADWDEPWGRPLLGVRRSVTRAACEELGLTPFEDPHNVSSDFTRVRLRLEVLPLLEDVLGGGVAPALARTAAQLREDATVLDDLASELLASARAGDELDVTVVADRPAALRRRAVRVWLHEVGAHSLSDRQLRTIDDLIVRWRGQGGVAVGGGPAGARLVVQRRHGRLGAELEWSLL</sequence>
<comment type="similarity">
    <text evidence="7">Belongs to the tRNA(Ile)-lysidine synthase family.</text>
</comment>